<evidence type="ECO:0000313" key="1">
    <source>
        <dbReference type="EMBL" id="MBE9219742.1"/>
    </source>
</evidence>
<sequence>MPNQAPTNLTLNNSAFTLTINEGNEGETTVSEFTSTDLETGKTFTYSLIAGVGDIDNSSFYFVGNQLRTRTLLDFETKNSYSIRVKQIDQDESTLVERKYNINVNDINEAPTDLSYDNNTDTTAINEGETDGIIGNLTTKDLDTQDTGSTFTYSLVTGDGDTDNSLFNITGNQLKTNAVFDFETKNSYSIRVQTTDQGGLSFEKQLNITVTNVNEAVPVITSAATATFAENGTGTVYTVIATDADAGTTLAYSLSGTDANLFNINSSNGVVTFKTAPNFELPSDNGANNIYDISVLANDGTLTATKDVAITVTNINDAPTNLTLSTSTVEENEAVGTVVGNLSSTGQDIGNTFTYSLVTGDGATDNSLFTITGNQLKTNSVFDFETKNSYSIRVKTTDQSELSFERQLTIRVSNVNDAPTNLTLSTSTVEENKAVGTVVGNLTSTDQDTGNTFTYSLVTGDGATDNSLFTITGNQLKTNSVFDFETKNSYSIRVKTTDQSELSFERQLTIGVSNVNDAPTNLTLSTSTVEENKAVGTVVGNLISTDPDTGNFFTYSLVTGDGATDNSLFTITGNQLKTNAVFDFETQTIYSIRVKTTDQNGLSFERQLNINVNDINEAPTDLLLDKTAIDEGQTDGVIGNLISIDPDTGNTFTYSLVTGDGDTENSLFSIVDNQLIANTVFDFETQTSYSIRVKTEDQDGLSFEKQLNINVNDINEAPTDLLLDKTAIAEGQTDGVIGNLSSTDPDTGNTFTYSLVTGDGDTENSLFSIVDNQLIANTVFDFETQTSYSIRVKTTDQGGLSFERQLNINVNDINEAPTDLLLDKTAIDEGQTDTVIGNLISIDPDTRNTFTYSLVTGTGATDNSLFTIVDNQLIAKANTVFDFETQTIYSIRVKTEDQDGLSFERQLNINVNDINEAPTDLLLDNTAIAEGQTDGVIGNLISTDPDTGNFFTYSLVTGDGDTDNSLFSIVDNQLIANTVFDFETQTIYSIRVKTEDQDGLSFERQLNINVNDINEAPTGLLLDNTAIAEGQTDGVIGNLISTDPDTGNFFTYSLVTGDGDTENSLFSIVDNQLIALTVFDFETQTSYSIRVKTEDQDGLSFERQLNINVNDINEAPTDLSYDNNTDTTTIDEGKPIGTVVGNLSSTDPDTGNTFTYSLVTGDGATDNSLFTITGNQLKTNSVFDFETKNSYSIRVKTTDQNGLSFERQLTIGVTNVPEPPTLNRPSSGNTFVLKGDSNERLEVKLTGYNSKLNSELGVFTVDDANGTIDGIAPDAAGYTEKALQRGQVIFSLLGNPPAGFNQSSLSRLLELNSNNNLRFYLVKDGSTDSVLNKTTPQSNVLFDIPSNVRTNTSGNGFSLAWEDGSGNTAGFEDLQVTITPTDIIPTDTVISQVTSLQNKPQGELLDLRGINGPVKADFVVNREAAYNNFVGFYKVADENGGIDTNGDGSADILPEQAGYAQAAVRGRVSDLALAVNNNGTATFNNKTLQGGSVFAPFIITNGGTPDNYDNINSRIYFTFGAANSDGVDHVRLLGDNTFGFEDLTGGGDKDFNDVIVKVNLTV</sequence>
<keyword evidence="2" id="KW-1185">Reference proteome</keyword>
<protein>
    <submittedName>
        <fullName evidence="1">Cadherin domain-containing protein</fullName>
    </submittedName>
</protein>
<dbReference type="EMBL" id="JADEWF010000043">
    <property type="protein sequence ID" value="MBE9219742.1"/>
    <property type="molecule type" value="Genomic_DNA"/>
</dbReference>
<reference evidence="1" key="1">
    <citation type="submission" date="2020-10" db="EMBL/GenBank/DDBJ databases">
        <authorList>
            <person name="Castelo-Branco R."/>
            <person name="Eusebio N."/>
            <person name="Adriana R."/>
            <person name="Vieira A."/>
            <person name="Brugerolle De Fraissinette N."/>
            <person name="Rezende De Castro R."/>
            <person name="Schneider M.P."/>
            <person name="Vasconcelos V."/>
            <person name="Leao P.N."/>
        </authorList>
    </citation>
    <scope>NUCLEOTIDE SEQUENCE</scope>
    <source>
        <strain evidence="1">LEGE 04289</strain>
    </source>
</reference>
<gene>
    <name evidence="1" type="ORF">IQ222_13285</name>
</gene>
<evidence type="ECO:0000313" key="2">
    <source>
        <dbReference type="Proteomes" id="UP000597867"/>
    </source>
</evidence>
<name>A0ACC5Q545_DOLFA</name>
<proteinExistence type="predicted"/>
<accession>A0ACC5Q545</accession>
<comment type="caution">
    <text evidence="1">The sequence shown here is derived from an EMBL/GenBank/DDBJ whole genome shotgun (WGS) entry which is preliminary data.</text>
</comment>
<organism evidence="1 2">
    <name type="scientific">Dolichospermum flos-aquae LEGE 04289</name>
    <dbReference type="NCBI Taxonomy" id="1828708"/>
    <lineage>
        <taxon>Bacteria</taxon>
        <taxon>Bacillati</taxon>
        <taxon>Cyanobacteriota</taxon>
        <taxon>Cyanophyceae</taxon>
        <taxon>Nostocales</taxon>
        <taxon>Aphanizomenonaceae</taxon>
        <taxon>Dolichospermum</taxon>
    </lineage>
</organism>
<dbReference type="Proteomes" id="UP000597867">
    <property type="component" value="Unassembled WGS sequence"/>
</dbReference>